<dbReference type="Pfam" id="PF01935">
    <property type="entry name" value="DUF87"/>
    <property type="match status" value="1"/>
</dbReference>
<dbReference type="SUPFAM" id="SSF52540">
    <property type="entry name" value="P-loop containing nucleoside triphosphate hydrolases"/>
    <property type="match status" value="1"/>
</dbReference>
<dbReference type="PANTHER" id="PTHR42957">
    <property type="entry name" value="HELICASE MJ1565-RELATED"/>
    <property type="match status" value="1"/>
</dbReference>
<dbReference type="InterPro" id="IPR027417">
    <property type="entry name" value="P-loop_NTPase"/>
</dbReference>
<dbReference type="PANTHER" id="PTHR42957:SF1">
    <property type="entry name" value="HELICASE MJ1565-RELATED"/>
    <property type="match status" value="1"/>
</dbReference>
<dbReference type="GO" id="GO:0005524">
    <property type="term" value="F:ATP binding"/>
    <property type="evidence" value="ECO:0007669"/>
    <property type="project" value="UniProtKB-KW"/>
</dbReference>
<evidence type="ECO:0000313" key="4">
    <source>
        <dbReference type="Proteomes" id="UP000824175"/>
    </source>
</evidence>
<dbReference type="InterPro" id="IPR008571">
    <property type="entry name" value="HerA-like"/>
</dbReference>
<feature type="compositionally biased region" description="Polar residues" evidence="1">
    <location>
        <begin position="294"/>
        <end position="311"/>
    </location>
</feature>
<sequence>MGVKNIVRRMGEKAGDSVAKLSKLSPAQIVDIQKKREEYLLEMPRPNDEVARSITEKMMAATSIEVFNAFLPQIKELYLPMIEAAEYDETFDEDFNIRYFNITKWVTDKKENNLEKLVNVYAVLSNEDCNIALVFNRTKEKTNVYLAVVNLKNARDKVDADIYRDRLRDALRGNFPGAEFTNDGTGILPCLNNNKAYSVATASNIPTEKSEKFISQTIEKLLDGNVPDSVKKEYTLILLATPILDVEERKLRLGEFYSGLKPYAEWQQDFHYTDSVAHGSSATVGVNLGASAGVQNGQSNGQSVTGGITDQSSETKTESESKSIADSSSTTESQSQSHAKGTSESTTKTKNSNNNINISLYSRSWGSSKAQALGKTATDTITKGVSNTISKTVTQTTGTSVANTLGKAVTNSLSKTSNAFGSTNLGMNFGANFARSSSITASIGKNEGITQSFTNYNIKHALELLENQMKRLEQSTALGMWDFAAYILSEDANVANNVAHSYLALTLGEESYMSQSAINLWRGNVPEEKEAAREICNYIRKLRHPIFALDPQKCIQDQKELEAIMQNPENPVEMSSDPNNLDQLPLIRSLGDESFLAYPPIVTATTSLSGKELAYSLNFPQKAVAGLPILECAEFGRNIVTYDEMSQTGPTFELGHIFHMNHEEETEVKLAKQSFASHTFITGSTGSGKSNTVYQILHEAKRKKIKFLVVEPAKGEYKTVFGNQKNVYVYGTNPELTPLLKINPFSFPKGIHVLEHLDRLVEIFNVCWPMYAAMPAVLKNAIEKSYIDCGWNLNQSVNRYQEAIYPTFRDVADNIKTIIDTSEYDTENKGAYKGSLLTRLQSLTNGLNGLIFVQDEIPSSDLFDRNMIVDLSRVGSSETKSLIMGMLVLKLQEHRMTTAKEINEPLQHLTVLEEAHNLLKRTSTEQSSEGANLLGKSVEMLANAIAEMRTYGEGFIIVDQAPGLLDMSTIRNTNTKIIMRLPDLSDRELVGKAANLNDDQITELAKLPRGVAAVYQNEWIQPVLCKVNHYIGSEEPYQYNPDPSHDIYDESSTHWAKDTLLDCIMNKELFQKGNREDIRKLKDKVLQSKLDTKVKCDLIDYLQANQDNAIESLQKLIYDLLEAKEALTLSENSNDIKEWVHMVVEKLNPSIQNYSQRQIDLAMALILLELVNRDRSYKDILDAFTEVYRHEGGVF</sequence>
<dbReference type="EMBL" id="DVMJ01000014">
    <property type="protein sequence ID" value="HIU12901.1"/>
    <property type="molecule type" value="Genomic_DNA"/>
</dbReference>
<reference evidence="3" key="1">
    <citation type="submission" date="2020-10" db="EMBL/GenBank/DDBJ databases">
        <authorList>
            <person name="Gilroy R."/>
        </authorList>
    </citation>
    <scope>NUCLEOTIDE SEQUENCE</scope>
    <source>
        <strain evidence="3">CHK195-11698</strain>
    </source>
</reference>
<feature type="compositionally biased region" description="Basic and acidic residues" evidence="1">
    <location>
        <begin position="313"/>
        <end position="323"/>
    </location>
</feature>
<evidence type="ECO:0000313" key="3">
    <source>
        <dbReference type="EMBL" id="HIU12901.1"/>
    </source>
</evidence>
<evidence type="ECO:0000256" key="1">
    <source>
        <dbReference type="SAM" id="MobiDB-lite"/>
    </source>
</evidence>
<organism evidence="3 4">
    <name type="scientific">Candidatus Fimiplasma intestinipullorum</name>
    <dbReference type="NCBI Taxonomy" id="2840825"/>
    <lineage>
        <taxon>Bacteria</taxon>
        <taxon>Bacillati</taxon>
        <taxon>Bacillota</taxon>
        <taxon>Clostridia</taxon>
        <taxon>Eubacteriales</taxon>
        <taxon>Candidatus Fimiplasma</taxon>
    </lineage>
</organism>
<gene>
    <name evidence="3" type="ORF">IAD15_02350</name>
</gene>
<dbReference type="Gene3D" id="3.40.50.300">
    <property type="entry name" value="P-loop containing nucleotide triphosphate hydrolases"/>
    <property type="match status" value="2"/>
</dbReference>
<keyword evidence="3" id="KW-0547">Nucleotide-binding</keyword>
<protein>
    <submittedName>
        <fullName evidence="3">ATP-binding protein</fullName>
    </submittedName>
</protein>
<accession>A0A9D1HML6</accession>
<dbReference type="Proteomes" id="UP000824175">
    <property type="component" value="Unassembled WGS sequence"/>
</dbReference>
<feature type="region of interest" description="Disordered" evidence="1">
    <location>
        <begin position="294"/>
        <end position="354"/>
    </location>
</feature>
<evidence type="ECO:0000259" key="2">
    <source>
        <dbReference type="Pfam" id="PF01935"/>
    </source>
</evidence>
<feature type="compositionally biased region" description="Low complexity" evidence="1">
    <location>
        <begin position="324"/>
        <end position="354"/>
    </location>
</feature>
<reference evidence="3" key="2">
    <citation type="journal article" date="2021" name="PeerJ">
        <title>Extensive microbial diversity within the chicken gut microbiome revealed by metagenomics and culture.</title>
        <authorList>
            <person name="Gilroy R."/>
            <person name="Ravi A."/>
            <person name="Getino M."/>
            <person name="Pursley I."/>
            <person name="Horton D.L."/>
            <person name="Alikhan N.F."/>
            <person name="Baker D."/>
            <person name="Gharbi K."/>
            <person name="Hall N."/>
            <person name="Watson M."/>
            <person name="Adriaenssens E.M."/>
            <person name="Foster-Nyarko E."/>
            <person name="Jarju S."/>
            <person name="Secka A."/>
            <person name="Antonio M."/>
            <person name="Oren A."/>
            <person name="Chaudhuri R.R."/>
            <person name="La Ragione R."/>
            <person name="Hildebrand F."/>
            <person name="Pallen M.J."/>
        </authorList>
    </citation>
    <scope>NUCLEOTIDE SEQUENCE</scope>
    <source>
        <strain evidence="3">CHK195-11698</strain>
    </source>
</reference>
<feature type="domain" description="Helicase HerA central" evidence="2">
    <location>
        <begin position="654"/>
        <end position="885"/>
    </location>
</feature>
<name>A0A9D1HML6_9FIRM</name>
<dbReference type="InterPro" id="IPR002789">
    <property type="entry name" value="HerA_central"/>
</dbReference>
<keyword evidence="3" id="KW-0067">ATP-binding</keyword>
<comment type="caution">
    <text evidence="3">The sequence shown here is derived from an EMBL/GenBank/DDBJ whole genome shotgun (WGS) entry which is preliminary data.</text>
</comment>
<proteinExistence type="predicted"/>
<dbReference type="AlphaFoldDB" id="A0A9D1HML6"/>